<dbReference type="SUPFAM" id="SSF54211">
    <property type="entry name" value="Ribosomal protein S5 domain 2-like"/>
    <property type="match status" value="1"/>
</dbReference>
<dbReference type="SUPFAM" id="SSF55060">
    <property type="entry name" value="GHMP Kinase, C-terminal domain"/>
    <property type="match status" value="1"/>
</dbReference>
<dbReference type="PIRSF" id="PIRSF010376">
    <property type="entry name" value="IspE"/>
    <property type="match status" value="1"/>
</dbReference>
<dbReference type="GO" id="GO:0005524">
    <property type="term" value="F:ATP binding"/>
    <property type="evidence" value="ECO:0007669"/>
    <property type="project" value="UniProtKB-UniRule"/>
</dbReference>
<evidence type="ECO:0000313" key="14">
    <source>
        <dbReference type="Proteomes" id="UP000032254"/>
    </source>
</evidence>
<keyword evidence="14" id="KW-1185">Reference proteome</keyword>
<dbReference type="Proteomes" id="UP000032254">
    <property type="component" value="Unassembled WGS sequence"/>
</dbReference>
<organism evidence="13 14">
    <name type="scientific">Micromonospora haikouensis</name>
    <dbReference type="NCBI Taxonomy" id="686309"/>
    <lineage>
        <taxon>Bacteria</taxon>
        <taxon>Bacillati</taxon>
        <taxon>Actinomycetota</taxon>
        <taxon>Actinomycetes</taxon>
        <taxon>Micromonosporales</taxon>
        <taxon>Micromonosporaceae</taxon>
        <taxon>Micromonospora</taxon>
    </lineage>
</organism>
<dbReference type="InterPro" id="IPR006204">
    <property type="entry name" value="GHMP_kinase_N_dom"/>
</dbReference>
<keyword evidence="9" id="KW-0414">Isoprene biosynthesis</keyword>
<dbReference type="Gene3D" id="3.30.70.890">
    <property type="entry name" value="GHMP kinase, C-terminal domain"/>
    <property type="match status" value="1"/>
</dbReference>
<dbReference type="Gene3D" id="3.30.230.10">
    <property type="match status" value="1"/>
</dbReference>
<dbReference type="GO" id="GO:0050515">
    <property type="term" value="F:4-(cytidine 5'-diphospho)-2-C-methyl-D-erythritol kinase activity"/>
    <property type="evidence" value="ECO:0007669"/>
    <property type="project" value="UniProtKB-UniRule"/>
</dbReference>
<evidence type="ECO:0000256" key="6">
    <source>
        <dbReference type="ARBA" id="ARBA00022777"/>
    </source>
</evidence>
<proteinExistence type="inferred from homology"/>
<dbReference type="InterPro" id="IPR004424">
    <property type="entry name" value="IspE"/>
</dbReference>
<dbReference type="InterPro" id="IPR014721">
    <property type="entry name" value="Ribsml_uS5_D2-typ_fold_subgr"/>
</dbReference>
<name>A0A0D0VWG8_9ACTN</name>
<dbReference type="NCBIfam" id="TIGR00154">
    <property type="entry name" value="ispE"/>
    <property type="match status" value="1"/>
</dbReference>
<keyword evidence="7 9" id="KW-0067">ATP-binding</keyword>
<evidence type="ECO:0000256" key="5">
    <source>
        <dbReference type="ARBA" id="ARBA00022741"/>
    </source>
</evidence>
<accession>A0A0D0VWG8</accession>
<protein>
    <recommendedName>
        <fullName evidence="3 9">4-diphosphocytidyl-2-C-methyl-D-erythritol kinase</fullName>
        <shortName evidence="9">CMK</shortName>
        <ecNumber evidence="2 9">2.7.1.148</ecNumber>
    </recommendedName>
    <alternativeName>
        <fullName evidence="8 9">4-(cytidine-5'-diphospho)-2-C-methyl-D-erythritol kinase</fullName>
    </alternativeName>
</protein>
<keyword evidence="4 9" id="KW-0808">Transferase</keyword>
<comment type="similarity">
    <text evidence="1 9">Belongs to the GHMP kinase family. IspE subfamily.</text>
</comment>
<comment type="catalytic activity">
    <reaction evidence="9">
        <text>4-CDP-2-C-methyl-D-erythritol + ATP = 4-CDP-2-C-methyl-D-erythritol 2-phosphate + ADP + H(+)</text>
        <dbReference type="Rhea" id="RHEA:18437"/>
        <dbReference type="ChEBI" id="CHEBI:15378"/>
        <dbReference type="ChEBI" id="CHEBI:30616"/>
        <dbReference type="ChEBI" id="CHEBI:57823"/>
        <dbReference type="ChEBI" id="CHEBI:57919"/>
        <dbReference type="ChEBI" id="CHEBI:456216"/>
        <dbReference type="EC" id="2.7.1.148"/>
    </reaction>
</comment>
<evidence type="ECO:0000313" key="13">
    <source>
        <dbReference type="EMBL" id="KIR65033.1"/>
    </source>
</evidence>
<dbReference type="PANTHER" id="PTHR43527">
    <property type="entry name" value="4-DIPHOSPHOCYTIDYL-2-C-METHYL-D-ERYTHRITOL KINASE, CHLOROPLASTIC"/>
    <property type="match status" value="1"/>
</dbReference>
<dbReference type="PATRIC" id="fig|47853.6.peg.1239"/>
<dbReference type="AlphaFoldDB" id="A0A0D0VWG8"/>
<feature type="domain" description="GHMP kinase N-terminal" evidence="11">
    <location>
        <begin position="86"/>
        <end position="164"/>
    </location>
</feature>
<dbReference type="GO" id="GO:0016114">
    <property type="term" value="P:terpenoid biosynthetic process"/>
    <property type="evidence" value="ECO:0007669"/>
    <property type="project" value="UniProtKB-UniRule"/>
</dbReference>
<comment type="caution">
    <text evidence="13">The sequence shown here is derived from an EMBL/GenBank/DDBJ whole genome shotgun (WGS) entry which is preliminary data.</text>
</comment>
<dbReference type="InterPro" id="IPR036554">
    <property type="entry name" value="GHMP_kinase_C_sf"/>
</dbReference>
<dbReference type="OrthoDB" id="3173073at2"/>
<feature type="binding site" evidence="9">
    <location>
        <begin position="114"/>
        <end position="124"/>
    </location>
    <ligand>
        <name>ATP</name>
        <dbReference type="ChEBI" id="CHEBI:30616"/>
    </ligand>
</feature>
<comment type="function">
    <text evidence="9">Catalyzes the phosphorylation of the position 2 hydroxy group of 4-diphosphocytidyl-2C-methyl-D-erythritol.</text>
</comment>
<dbReference type="NCBIfam" id="NF002870">
    <property type="entry name" value="PRK03188.1"/>
    <property type="match status" value="1"/>
</dbReference>
<evidence type="ECO:0000256" key="3">
    <source>
        <dbReference type="ARBA" id="ARBA00017473"/>
    </source>
</evidence>
<dbReference type="PANTHER" id="PTHR43527:SF2">
    <property type="entry name" value="4-DIPHOSPHOCYTIDYL-2-C-METHYL-D-ERYTHRITOL KINASE, CHLOROPLASTIC"/>
    <property type="match status" value="1"/>
</dbReference>
<sequence length="318" mass="32304">MTEAWRPDDDDDQQRRGAAGPVRVRVPAKVNLHLGVGPLRRDGYHELNTVYHAISIHDELTARRGDTLTLTMEGEGTGELALDDTNLVIRAAHALAGYAGVMPHARLHLRKQIPLAGGLAGGSADAAAALVACDALWGTGLSRDELAGIAADLGSDVPFLIHGGTALGTGRGEAVSPVLARPTSWHWVVAIADGGLSTPAAYAELDRLRAAGAAGPPLGSTDGLLAALRQRDPRVLAATLGNDLQAAALAMRPSLAATLKAGEAAGALAGIVSGSGPTCVFLAADAADAERIAAELEAAGVCREARTAHGPVAGARIG</sequence>
<dbReference type="HAMAP" id="MF_00061">
    <property type="entry name" value="IspE"/>
    <property type="match status" value="1"/>
</dbReference>
<feature type="region of interest" description="Disordered" evidence="10">
    <location>
        <begin position="1"/>
        <end position="22"/>
    </location>
</feature>
<feature type="active site" evidence="9">
    <location>
        <position position="156"/>
    </location>
</feature>
<dbReference type="UniPathway" id="UPA00056">
    <property type="reaction ID" value="UER00094"/>
</dbReference>
<dbReference type="GO" id="GO:0019288">
    <property type="term" value="P:isopentenyl diphosphate biosynthetic process, methylerythritol 4-phosphate pathway"/>
    <property type="evidence" value="ECO:0007669"/>
    <property type="project" value="UniProtKB-UniRule"/>
</dbReference>
<reference evidence="13 14" key="1">
    <citation type="submission" date="2015-01" db="EMBL/GenBank/DDBJ databases">
        <title>Sequencing and annotation of Micromonospora carbonacea strain JXNU-1 genome.</title>
        <authorList>
            <person name="Long Z."/>
            <person name="Huang Y."/>
            <person name="Jiang Y."/>
        </authorList>
    </citation>
    <scope>NUCLEOTIDE SEQUENCE [LARGE SCALE GENOMIC DNA]</scope>
    <source>
        <strain evidence="13 14">JXNU-1</strain>
    </source>
</reference>
<dbReference type="Pfam" id="PF00288">
    <property type="entry name" value="GHMP_kinases_N"/>
    <property type="match status" value="1"/>
</dbReference>
<evidence type="ECO:0000259" key="11">
    <source>
        <dbReference type="Pfam" id="PF00288"/>
    </source>
</evidence>
<feature type="active site" evidence="9">
    <location>
        <position position="29"/>
    </location>
</feature>
<dbReference type="RefSeq" id="WP_043961792.1">
    <property type="nucleotide sequence ID" value="NZ_CP192018.1"/>
</dbReference>
<evidence type="ECO:0000256" key="2">
    <source>
        <dbReference type="ARBA" id="ARBA00012052"/>
    </source>
</evidence>
<evidence type="ECO:0000256" key="10">
    <source>
        <dbReference type="SAM" id="MobiDB-lite"/>
    </source>
</evidence>
<dbReference type="InterPro" id="IPR013750">
    <property type="entry name" value="GHMP_kinase_C_dom"/>
</dbReference>
<dbReference type="EC" id="2.7.1.148" evidence="2 9"/>
<dbReference type="EMBL" id="JXSX01000001">
    <property type="protein sequence ID" value="KIR65033.1"/>
    <property type="molecule type" value="Genomic_DNA"/>
</dbReference>
<keyword evidence="5 9" id="KW-0547">Nucleotide-binding</keyword>
<dbReference type="GeneID" id="301303663"/>
<evidence type="ECO:0000259" key="12">
    <source>
        <dbReference type="Pfam" id="PF08544"/>
    </source>
</evidence>
<evidence type="ECO:0000256" key="8">
    <source>
        <dbReference type="ARBA" id="ARBA00032554"/>
    </source>
</evidence>
<gene>
    <name evidence="9" type="primary">ispE</name>
    <name evidence="13" type="ORF">TK50_05800</name>
</gene>
<feature type="domain" description="GHMP kinase C-terminal" evidence="12">
    <location>
        <begin position="225"/>
        <end position="300"/>
    </location>
</feature>
<evidence type="ECO:0000256" key="1">
    <source>
        <dbReference type="ARBA" id="ARBA00009684"/>
    </source>
</evidence>
<evidence type="ECO:0000256" key="4">
    <source>
        <dbReference type="ARBA" id="ARBA00022679"/>
    </source>
</evidence>
<dbReference type="InterPro" id="IPR020568">
    <property type="entry name" value="Ribosomal_Su5_D2-typ_SF"/>
</dbReference>
<evidence type="ECO:0000256" key="7">
    <source>
        <dbReference type="ARBA" id="ARBA00022840"/>
    </source>
</evidence>
<evidence type="ECO:0000256" key="9">
    <source>
        <dbReference type="HAMAP-Rule" id="MF_00061"/>
    </source>
</evidence>
<comment type="pathway">
    <text evidence="9">Isoprenoid biosynthesis; isopentenyl diphosphate biosynthesis via DXP pathway; isopentenyl diphosphate from 1-deoxy-D-xylulose 5-phosphate: step 3/6.</text>
</comment>
<keyword evidence="6 9" id="KW-0418">Kinase</keyword>
<dbReference type="Pfam" id="PF08544">
    <property type="entry name" value="GHMP_kinases_C"/>
    <property type="match status" value="1"/>
</dbReference>